<organism evidence="2 3">
    <name type="scientific">Alistipes timonensis JC136</name>
    <dbReference type="NCBI Taxonomy" id="1033731"/>
    <lineage>
        <taxon>Bacteria</taxon>
        <taxon>Pseudomonadati</taxon>
        <taxon>Bacteroidota</taxon>
        <taxon>Bacteroidia</taxon>
        <taxon>Bacteroidales</taxon>
        <taxon>Rikenellaceae</taxon>
        <taxon>Alistipes</taxon>
    </lineage>
</organism>
<evidence type="ECO:0000313" key="3">
    <source>
        <dbReference type="Proteomes" id="UP000183253"/>
    </source>
</evidence>
<feature type="transmembrane region" description="Helical" evidence="1">
    <location>
        <begin position="128"/>
        <end position="149"/>
    </location>
</feature>
<reference evidence="2 3" key="1">
    <citation type="submission" date="2016-10" db="EMBL/GenBank/DDBJ databases">
        <authorList>
            <person name="de Groot N.N."/>
        </authorList>
    </citation>
    <scope>NUCLEOTIDE SEQUENCE [LARGE SCALE GENOMIC DNA]</scope>
    <source>
        <strain evidence="2 3">DSM 25383</strain>
    </source>
</reference>
<feature type="transmembrane region" description="Helical" evidence="1">
    <location>
        <begin position="12"/>
        <end position="31"/>
    </location>
</feature>
<keyword evidence="1" id="KW-1133">Transmembrane helix</keyword>
<evidence type="ECO:0000313" key="2">
    <source>
        <dbReference type="EMBL" id="SEA07802.1"/>
    </source>
</evidence>
<dbReference type="Gene3D" id="1.20.1530.20">
    <property type="match status" value="1"/>
</dbReference>
<feature type="transmembrane region" description="Helical" evidence="1">
    <location>
        <begin position="155"/>
        <end position="177"/>
    </location>
</feature>
<dbReference type="AlphaFoldDB" id="A0A1H3YA49"/>
<keyword evidence="3" id="KW-1185">Reference proteome</keyword>
<evidence type="ECO:0000256" key="1">
    <source>
        <dbReference type="SAM" id="Phobius"/>
    </source>
</evidence>
<protein>
    <submittedName>
        <fullName evidence="2">Bile acid:Na+ symporter, BASS family</fullName>
    </submittedName>
</protein>
<dbReference type="STRING" id="1033731.SAMN05444145_101473"/>
<dbReference type="EMBL" id="FNRI01000001">
    <property type="protein sequence ID" value="SEA07802.1"/>
    <property type="molecule type" value="Genomic_DNA"/>
</dbReference>
<feature type="transmembrane region" description="Helical" evidence="1">
    <location>
        <begin position="217"/>
        <end position="236"/>
    </location>
</feature>
<proteinExistence type="predicted"/>
<dbReference type="OrthoDB" id="9809647at2"/>
<gene>
    <name evidence="2" type="ORF">SAMN05444145_101473</name>
</gene>
<feature type="transmembrane region" description="Helical" evidence="1">
    <location>
        <begin position="92"/>
        <end position="116"/>
    </location>
</feature>
<feature type="transmembrane region" description="Helical" evidence="1">
    <location>
        <begin position="189"/>
        <end position="211"/>
    </location>
</feature>
<keyword evidence="1" id="KW-0472">Membrane</keyword>
<keyword evidence="1" id="KW-0812">Transmembrane</keyword>
<accession>A0A1H3YA49</accession>
<dbReference type="InterPro" id="IPR038770">
    <property type="entry name" value="Na+/solute_symporter_sf"/>
</dbReference>
<dbReference type="Proteomes" id="UP000183253">
    <property type="component" value="Unassembled WGS sequence"/>
</dbReference>
<dbReference type="RefSeq" id="WP_010259986.1">
    <property type="nucleotide sequence ID" value="NZ_CAEG01000004.1"/>
</dbReference>
<feature type="transmembrane region" description="Helical" evidence="1">
    <location>
        <begin position="67"/>
        <end position="86"/>
    </location>
</feature>
<feature type="transmembrane region" description="Helical" evidence="1">
    <location>
        <begin position="37"/>
        <end position="55"/>
    </location>
</feature>
<sequence length="302" mass="33233">MRLLEHLHRNVKTVAMPAAMVVGALLCRPISALEAWTHQMITPTLIFLMLFVTFCRVKPRQMKPSMLHVWLLLFQAVVCIGVYLLLLPLNDIVAQGAMICVLAPVAMAAVVIGGMLGANVATMATYSLLCNMAIALLAPVILTFTGTGMCTFTQILARIAPLLVMPFAAAQFCRFVFPKAAQWVGDHSQISFYMWLASLLVIIGRTTAFIIDLHDASLSTELWLAFAALVICLVQFKVGRMLGRRYGDPAAGGQSLGQKNTVLAVWMAQSFLNPISSIAPTAYIVWQNFVNSYQIWRKDRGK</sequence>
<name>A0A1H3YA49_9BACT</name>